<comment type="caution">
    <text evidence="4">The sequence shown here is derived from an EMBL/GenBank/DDBJ whole genome shotgun (WGS) entry which is preliminary data.</text>
</comment>
<dbReference type="InterPro" id="IPR012341">
    <property type="entry name" value="6hp_glycosidase-like_sf"/>
</dbReference>
<sequence>MSTTKNYSPIEDYGLIGNLNTTALVSKQGSIDFMPFSRFDSPTVFGALLDKEKGGFFSIEVKDGEVNHKQLYLPDTAVLLTRYHTKDGIAELTDFMPLAEEEKRLVLVRKLKIIKGKHTFRIEINPQFNYGKNGFTAENENGVLVVKSKGEERSAFQLHSELNFNIENNLIWAEVELESKDELNIALVADEESDNRAKTKSLEYYAEKSFEKTVRFWRNWINKSTYSGRWQDVVNRSAITLKLLSSGKYGSTVAAATFGLPELIGGERNWDYRFTWIRDAAFTMYSFLQLGYTEEARRFISWIQQRSLEIESASDLKLMYRVDGSTDLREIQLKHLEGYKKSAPVRIGNGAFSQFQLDIYGELVDTIYIYNKNAEPISYEFWKSLMKFIDFVGENWKEKDRGIWEVRDDKREFLISKVMSWVALDRGILIAEDRSFPAPLERWRKTRNEIFNDVFNNFWSEKRKAFVQYRGGDTLDASALLIPLVRMLSPKEPRWISTLRAIEEELVTDSLVYRYKLEDGGSDGFSGEEGTFSMCSFWYIECLAKSGEMDKAILYFEKMLGYANHVGLYSEQISLKGELLGNFPQAFTHLGLISAAHQLRMLMAQNNMLKGTGRIN</sequence>
<dbReference type="EMBL" id="BLAU01000001">
    <property type="protein sequence ID" value="GET23310.1"/>
    <property type="molecule type" value="Genomic_DNA"/>
</dbReference>
<dbReference type="RefSeq" id="WP_106541605.1">
    <property type="nucleotide sequence ID" value="NZ_BLAU01000001.1"/>
</dbReference>
<dbReference type="Pfam" id="PF00723">
    <property type="entry name" value="Glyco_hydro_15"/>
    <property type="match status" value="1"/>
</dbReference>
<dbReference type="GO" id="GO:0004553">
    <property type="term" value="F:hydrolase activity, hydrolyzing O-glycosyl compounds"/>
    <property type="evidence" value="ECO:0007669"/>
    <property type="project" value="TreeGrafter"/>
</dbReference>
<dbReference type="OrthoDB" id="3902805at2"/>
<dbReference type="InterPro" id="IPR008928">
    <property type="entry name" value="6-hairpin_glycosidase_sf"/>
</dbReference>
<evidence type="ECO:0000259" key="2">
    <source>
        <dbReference type="Pfam" id="PF19291"/>
    </source>
</evidence>
<organism evidence="4 5">
    <name type="scientific">Prolixibacter denitrificans</name>
    <dbReference type="NCBI Taxonomy" id="1541063"/>
    <lineage>
        <taxon>Bacteria</taxon>
        <taxon>Pseudomonadati</taxon>
        <taxon>Bacteroidota</taxon>
        <taxon>Bacteroidia</taxon>
        <taxon>Marinilabiliales</taxon>
        <taxon>Prolixibacteraceae</taxon>
        <taxon>Prolixibacter</taxon>
    </lineage>
</organism>
<reference evidence="3 6" key="2">
    <citation type="submission" date="2019-10" db="EMBL/GenBank/DDBJ databases">
        <title>Prolixibacter strains distinguished by the presence of nitrate reductase genes were adept at nitrate-dependent anaerobic corrosion of metallic iron and carbon steel.</title>
        <authorList>
            <person name="Iino T."/>
            <person name="Shono N."/>
            <person name="Ito K."/>
            <person name="Nakamura R."/>
            <person name="Sueoka K."/>
            <person name="Harayama S."/>
            <person name="Ohkuma M."/>
        </authorList>
    </citation>
    <scope>NUCLEOTIDE SEQUENCE [LARGE SCALE GENOMIC DNA]</scope>
    <source>
        <strain evidence="3 6">MIC1-1</strain>
    </source>
</reference>
<dbReference type="Gene3D" id="1.50.10.10">
    <property type="match status" value="1"/>
</dbReference>
<feature type="domain" description="Trehalase-like N-terminal" evidence="2">
    <location>
        <begin position="6"/>
        <end position="148"/>
    </location>
</feature>
<evidence type="ECO:0000313" key="5">
    <source>
        <dbReference type="Proteomes" id="UP000240621"/>
    </source>
</evidence>
<dbReference type="Proteomes" id="UP000240621">
    <property type="component" value="Unassembled WGS sequence"/>
</dbReference>
<dbReference type="Pfam" id="PF19291">
    <property type="entry name" value="TREH_N"/>
    <property type="match status" value="1"/>
</dbReference>
<evidence type="ECO:0000313" key="3">
    <source>
        <dbReference type="EMBL" id="GET23310.1"/>
    </source>
</evidence>
<dbReference type="PANTHER" id="PTHR31616">
    <property type="entry name" value="TREHALASE"/>
    <property type="match status" value="1"/>
</dbReference>
<dbReference type="InterPro" id="IPR045582">
    <property type="entry name" value="Trehalase-like_N"/>
</dbReference>
<protein>
    <submittedName>
        <fullName evidence="4">GH15 family glucan-1,4-alpha-glucosidase</fullName>
    </submittedName>
    <submittedName>
        <fullName evidence="3">Glucoamylase</fullName>
    </submittedName>
</protein>
<name>A0A2P8CFK7_9BACT</name>
<accession>A0A2P8CFK7</accession>
<feature type="domain" description="GH15-like" evidence="1">
    <location>
        <begin position="231"/>
        <end position="596"/>
    </location>
</feature>
<dbReference type="PANTHER" id="PTHR31616:SF0">
    <property type="entry name" value="GLUCAN 1,4-ALPHA-GLUCOSIDASE"/>
    <property type="match status" value="1"/>
</dbReference>
<reference evidence="4 5" key="1">
    <citation type="submission" date="2018-03" db="EMBL/GenBank/DDBJ databases">
        <title>Genomic Encyclopedia of Archaeal and Bacterial Type Strains, Phase II (KMG-II): from individual species to whole genera.</title>
        <authorList>
            <person name="Goeker M."/>
        </authorList>
    </citation>
    <scope>NUCLEOTIDE SEQUENCE [LARGE SCALE GENOMIC DNA]</scope>
    <source>
        <strain evidence="4 5">DSM 27267</strain>
    </source>
</reference>
<dbReference type="SUPFAM" id="SSF48208">
    <property type="entry name" value="Six-hairpin glycosidases"/>
    <property type="match status" value="1"/>
</dbReference>
<evidence type="ECO:0000259" key="1">
    <source>
        <dbReference type="Pfam" id="PF00723"/>
    </source>
</evidence>
<dbReference type="AlphaFoldDB" id="A0A2P8CFK7"/>
<dbReference type="InterPro" id="IPR011613">
    <property type="entry name" value="GH15-like"/>
</dbReference>
<evidence type="ECO:0000313" key="4">
    <source>
        <dbReference type="EMBL" id="PSK83767.1"/>
    </source>
</evidence>
<dbReference type="Proteomes" id="UP000396862">
    <property type="component" value="Unassembled WGS sequence"/>
</dbReference>
<dbReference type="GO" id="GO:0005975">
    <property type="term" value="P:carbohydrate metabolic process"/>
    <property type="evidence" value="ECO:0007669"/>
    <property type="project" value="InterPro"/>
</dbReference>
<gene>
    <name evidence="4" type="ORF">CLV93_103182</name>
    <name evidence="3" type="ORF">JCM18694_35560</name>
</gene>
<evidence type="ECO:0000313" key="6">
    <source>
        <dbReference type="Proteomes" id="UP000396862"/>
    </source>
</evidence>
<dbReference type="EMBL" id="PYGC01000003">
    <property type="protein sequence ID" value="PSK83767.1"/>
    <property type="molecule type" value="Genomic_DNA"/>
</dbReference>
<keyword evidence="6" id="KW-1185">Reference proteome</keyword>
<proteinExistence type="predicted"/>